<evidence type="ECO:0008006" key="4">
    <source>
        <dbReference type="Google" id="ProtNLM"/>
    </source>
</evidence>
<sequence>MDRHAPGAPTTMVMNPTAQWVFTLLHFAVAIGLTAWVWRRWDRGEARIALLVLLGGGLSIIAEPFFDRLGFIWHATVNQWTFVSLFGHSVPVWMFPVYFWFIGGQTVYILHRLRAGASVRDMWWLYAVFCVMDAVLELPILYVGGVYTYFGNQPFWEADWFPLPGWYIFANGELPFAAAAVVLLLSSLGDRRYAYAIPIAKPMATFAVYAAIAWPVWAALDADASTFVSYAAGLATIALVLFTRQVLATACVRTVAGGGAETFWPTRTAASVPVVPSRGA</sequence>
<keyword evidence="1" id="KW-0472">Membrane</keyword>
<evidence type="ECO:0000313" key="2">
    <source>
        <dbReference type="EMBL" id="BBZ78621.1"/>
    </source>
</evidence>
<feature type="transmembrane region" description="Helical" evidence="1">
    <location>
        <begin position="20"/>
        <end position="38"/>
    </location>
</feature>
<evidence type="ECO:0000313" key="3">
    <source>
        <dbReference type="Proteomes" id="UP000467249"/>
    </source>
</evidence>
<feature type="transmembrane region" description="Helical" evidence="1">
    <location>
        <begin position="123"/>
        <end position="145"/>
    </location>
</feature>
<reference evidence="2 3" key="1">
    <citation type="journal article" date="2019" name="Emerg. Microbes Infect.">
        <title>Comprehensive subspecies identification of 175 nontuberculous mycobacteria species based on 7547 genomic profiles.</title>
        <authorList>
            <person name="Matsumoto Y."/>
            <person name="Kinjo T."/>
            <person name="Motooka D."/>
            <person name="Nabeya D."/>
            <person name="Jung N."/>
            <person name="Uechi K."/>
            <person name="Horii T."/>
            <person name="Iida T."/>
            <person name="Fujita J."/>
            <person name="Nakamura S."/>
        </authorList>
    </citation>
    <scope>NUCLEOTIDE SEQUENCE [LARGE SCALE GENOMIC DNA]</scope>
    <source>
        <strain evidence="2 3">JCM 30275</strain>
    </source>
</reference>
<dbReference type="AlphaFoldDB" id="A0A6N4WHE1"/>
<feature type="transmembrane region" description="Helical" evidence="1">
    <location>
        <begin position="193"/>
        <end position="218"/>
    </location>
</feature>
<keyword evidence="1" id="KW-1133">Transmembrane helix</keyword>
<protein>
    <recommendedName>
        <fullName evidence="4">Carotenoid biosynthesis protein</fullName>
    </recommendedName>
</protein>
<organism evidence="2 3">
    <name type="scientific">Mycolicibacterium anyangense</name>
    <dbReference type="NCBI Taxonomy" id="1431246"/>
    <lineage>
        <taxon>Bacteria</taxon>
        <taxon>Bacillati</taxon>
        <taxon>Actinomycetota</taxon>
        <taxon>Actinomycetes</taxon>
        <taxon>Mycobacteriales</taxon>
        <taxon>Mycobacteriaceae</taxon>
        <taxon>Mycolicibacterium</taxon>
    </lineage>
</organism>
<dbReference type="Proteomes" id="UP000467249">
    <property type="component" value="Chromosome"/>
</dbReference>
<feature type="transmembrane region" description="Helical" evidence="1">
    <location>
        <begin position="224"/>
        <end position="243"/>
    </location>
</feature>
<evidence type="ECO:0000256" key="1">
    <source>
        <dbReference type="SAM" id="Phobius"/>
    </source>
</evidence>
<feature type="transmembrane region" description="Helical" evidence="1">
    <location>
        <begin position="50"/>
        <end position="73"/>
    </location>
</feature>
<dbReference type="EMBL" id="AP022620">
    <property type="protein sequence ID" value="BBZ78621.1"/>
    <property type="molecule type" value="Genomic_DNA"/>
</dbReference>
<feature type="transmembrane region" description="Helical" evidence="1">
    <location>
        <begin position="165"/>
        <end position="186"/>
    </location>
</feature>
<gene>
    <name evidence="2" type="ORF">MANY_39580</name>
</gene>
<keyword evidence="3" id="KW-1185">Reference proteome</keyword>
<dbReference type="KEGG" id="many:MANY_39580"/>
<name>A0A6N4WHE1_9MYCO</name>
<dbReference type="RefSeq" id="WP_163805742.1">
    <property type="nucleotide sequence ID" value="NZ_AP022620.1"/>
</dbReference>
<keyword evidence="1" id="KW-0812">Transmembrane</keyword>
<accession>A0A6N4WHE1</accession>
<proteinExistence type="predicted"/>